<evidence type="ECO:0000313" key="3">
    <source>
        <dbReference type="Proteomes" id="UP000193409"/>
    </source>
</evidence>
<proteinExistence type="predicted"/>
<dbReference type="Pfam" id="PF06568">
    <property type="entry name" value="YjiS-like"/>
    <property type="match status" value="1"/>
</dbReference>
<feature type="domain" description="YjiS-like" evidence="1">
    <location>
        <begin position="35"/>
        <end position="66"/>
    </location>
</feature>
<dbReference type="InterPro" id="IPR009506">
    <property type="entry name" value="YjiS-like"/>
</dbReference>
<reference evidence="2 3" key="1">
    <citation type="submission" date="2017-03" db="EMBL/GenBank/DDBJ databases">
        <authorList>
            <person name="Afonso C.L."/>
            <person name="Miller P.J."/>
            <person name="Scott M.A."/>
            <person name="Spackman E."/>
            <person name="Goraichik I."/>
            <person name="Dimitrov K.M."/>
            <person name="Suarez D.L."/>
            <person name="Swayne D.E."/>
        </authorList>
    </citation>
    <scope>NUCLEOTIDE SEQUENCE [LARGE SCALE GENOMIC DNA]</scope>
    <source>
        <strain evidence="2 3">CECT 7680</strain>
    </source>
</reference>
<dbReference type="RefSeq" id="WP_085867229.1">
    <property type="nucleotide sequence ID" value="NZ_FWFQ01000003.1"/>
</dbReference>
<organism evidence="2 3">
    <name type="scientific">Pseudoruegeria aquimaris</name>
    <dbReference type="NCBI Taxonomy" id="393663"/>
    <lineage>
        <taxon>Bacteria</taxon>
        <taxon>Pseudomonadati</taxon>
        <taxon>Pseudomonadota</taxon>
        <taxon>Alphaproteobacteria</taxon>
        <taxon>Rhodobacterales</taxon>
        <taxon>Roseobacteraceae</taxon>
        <taxon>Pseudoruegeria</taxon>
    </lineage>
</organism>
<accession>A0A1Y5RJ58</accession>
<evidence type="ECO:0000259" key="1">
    <source>
        <dbReference type="Pfam" id="PF06568"/>
    </source>
</evidence>
<evidence type="ECO:0000313" key="2">
    <source>
        <dbReference type="EMBL" id="SLN18794.1"/>
    </source>
</evidence>
<dbReference type="Proteomes" id="UP000193409">
    <property type="component" value="Unassembled WGS sequence"/>
</dbReference>
<keyword evidence="3" id="KW-1185">Reference proteome</keyword>
<gene>
    <name evidence="2" type="ORF">PSA7680_00660</name>
</gene>
<dbReference type="OrthoDB" id="8005167at2"/>
<protein>
    <recommendedName>
        <fullName evidence="1">YjiS-like domain-containing protein</fullName>
    </recommendedName>
</protein>
<name>A0A1Y5RJ58_9RHOB</name>
<dbReference type="EMBL" id="FWFQ01000003">
    <property type="protein sequence ID" value="SLN18794.1"/>
    <property type="molecule type" value="Genomic_DNA"/>
</dbReference>
<dbReference type="AlphaFoldDB" id="A0A1Y5RJ58"/>
<sequence>MVRPLSQHARNIHFLESRHPLPPLSQIALTVAVVLAKWQDRARSRRALSRLTAHELKDIGLTREQAWTEARREFWRA</sequence>